<evidence type="ECO:0000256" key="1">
    <source>
        <dbReference type="SAM" id="MobiDB-lite"/>
    </source>
</evidence>
<reference evidence="2 3" key="1">
    <citation type="submission" date="2016-06" db="EMBL/GenBank/DDBJ databases">
        <title>Comparative genomics of the ectomycorrhizal sister species Rhizopogon vinicolor and Rhizopogon vesiculosus (Basidiomycota: Boletales) reveals a divergence of the mating type B locus.</title>
        <authorList>
            <consortium name="DOE Joint Genome Institute"/>
            <person name="Mujic A.B."/>
            <person name="Kuo A."/>
            <person name="Tritt A."/>
            <person name="Lipzen A."/>
            <person name="Chen C."/>
            <person name="Johnson J."/>
            <person name="Sharma A."/>
            <person name="Barry K."/>
            <person name="Grigoriev I.V."/>
            <person name="Spatafora J.W."/>
        </authorList>
    </citation>
    <scope>NUCLEOTIDE SEQUENCE [LARGE SCALE GENOMIC DNA]</scope>
    <source>
        <strain evidence="2 3">AM-OR11-026</strain>
    </source>
</reference>
<evidence type="ECO:0000313" key="2">
    <source>
        <dbReference type="EMBL" id="OAX38293.1"/>
    </source>
</evidence>
<feature type="region of interest" description="Disordered" evidence="1">
    <location>
        <begin position="1"/>
        <end position="67"/>
    </location>
</feature>
<dbReference type="OrthoDB" id="2756263at2759"/>
<accession>A0A1B7N0B3</accession>
<dbReference type="InParanoid" id="A0A1B7N0B3"/>
<dbReference type="EMBL" id="KV448302">
    <property type="protein sequence ID" value="OAX38293.1"/>
    <property type="molecule type" value="Genomic_DNA"/>
</dbReference>
<dbReference type="Proteomes" id="UP000092154">
    <property type="component" value="Unassembled WGS sequence"/>
</dbReference>
<organism evidence="2 3">
    <name type="scientific">Rhizopogon vinicolor AM-OR11-026</name>
    <dbReference type="NCBI Taxonomy" id="1314800"/>
    <lineage>
        <taxon>Eukaryota</taxon>
        <taxon>Fungi</taxon>
        <taxon>Dikarya</taxon>
        <taxon>Basidiomycota</taxon>
        <taxon>Agaricomycotina</taxon>
        <taxon>Agaricomycetes</taxon>
        <taxon>Agaricomycetidae</taxon>
        <taxon>Boletales</taxon>
        <taxon>Suillineae</taxon>
        <taxon>Rhizopogonaceae</taxon>
        <taxon>Rhizopogon</taxon>
    </lineage>
</organism>
<sequence>MPGPANKSKKKGTGKTKTLDVSESSSQLNAANPNQCSSFEADDNGTMRRNRSHKVKGTGNSKKSPNPIQCLTLEEDEMTRCNQPATEGYPRPERCKVHQNQYRLMYKKYKDASKVVDDVKSGRELPTKQDIERYTNLDTTLEKIRWLRKYLESIRVERTGRDIHQRRFFLKADDGHKKRIKALAKKMVTAVEILSSLQERALDLYVASNPGCDWMRPVQLPKNFGSTVDPIPTETIVEAAQPKIHLPNYGSKTRMLSAPRSSEPADEDLIDLEHQAQKNRLLHGFKMFMDPECVASFYHDEMGLDTSDPSIKTLTSIFQDVLQQYARRIIFHEPDLFFKSLDKVSFKDLLLADDFSNEDVAKFSLLFQARLGFGLVWFKDAVIDALVMSKKGTAANIGKLSSRHQVLGGWIYNCAHTHTIPHEAWWHMLTLLEPPADVENRFVRLCNNFDDMINFLSFGAIGMVPPPTFCSGQYYETDAVASRKHLSLSGVVVTDMVSSPRAQYMNGPIPTTRRGKMPGCIVWRQLETRAHMFGALRNEPDLFNDAFLRELQARPDLFQVVTRSETDPGHDVQVFGAGPTNALPAMRHRQFEAPPAPFANRPTGSGEWMVSRSAVDVLYGTHAKMPGAPKQPFPGYLQILNGGKSRGWFFRFKKFPVKYIAILDTIPNRHSSVLARNVAWAALRAGGYGEGEYDARMYARASDKLFQKRAEEILAWMPESCGGWKATKMEDGFD</sequence>
<keyword evidence="3" id="KW-1185">Reference proteome</keyword>
<feature type="compositionally biased region" description="Polar residues" evidence="1">
    <location>
        <begin position="19"/>
        <end position="38"/>
    </location>
</feature>
<feature type="compositionally biased region" description="Polar residues" evidence="1">
    <location>
        <begin position="58"/>
        <end position="67"/>
    </location>
</feature>
<protein>
    <submittedName>
        <fullName evidence="2">Uncharacterized protein</fullName>
    </submittedName>
</protein>
<gene>
    <name evidence="2" type="ORF">K503DRAFT_770624</name>
</gene>
<dbReference type="AlphaFoldDB" id="A0A1B7N0B3"/>
<evidence type="ECO:0000313" key="3">
    <source>
        <dbReference type="Proteomes" id="UP000092154"/>
    </source>
</evidence>
<name>A0A1B7N0B3_9AGAM</name>
<proteinExistence type="predicted"/>